<reference evidence="1 2" key="1">
    <citation type="submission" date="2019-03" db="EMBL/GenBank/DDBJ databases">
        <title>Single cell metagenomics reveals metabolic interactions within the superorganism composed of flagellate Streblomastix strix and complex community of Bacteroidetes bacteria on its surface.</title>
        <authorList>
            <person name="Treitli S.C."/>
            <person name="Kolisko M."/>
            <person name="Husnik F."/>
            <person name="Keeling P."/>
            <person name="Hampl V."/>
        </authorList>
    </citation>
    <scope>NUCLEOTIDE SEQUENCE [LARGE SCALE GENOMIC DNA]</scope>
    <source>
        <strain evidence="1">ST1C</strain>
    </source>
</reference>
<dbReference type="OrthoDB" id="6153129at2759"/>
<evidence type="ECO:0000313" key="2">
    <source>
        <dbReference type="Proteomes" id="UP000324800"/>
    </source>
</evidence>
<proteinExistence type="predicted"/>
<sequence length="162" mass="18372">MHFVEGDTVSAYWAISGSADAGYLQQFDYDIKDKQFYDDNVKNFFPMIENNLLNEKKILDLAPENQSTEIIALASKNYYIKVGENDKIKLKGVNQKISKIFKQNIIDNINEGTITKATNMRLGQKNYIMLKIAKKKNGITGIHTKAIVLKDQSCCPYVLGLK</sequence>
<comment type="caution">
    <text evidence="1">The sequence shown here is derived from an EMBL/GenBank/DDBJ whole genome shotgun (WGS) entry which is preliminary data.</text>
</comment>
<protein>
    <submittedName>
        <fullName evidence="1">Uncharacterized protein</fullName>
    </submittedName>
</protein>
<dbReference type="Proteomes" id="UP000324800">
    <property type="component" value="Unassembled WGS sequence"/>
</dbReference>
<accession>A0A5J4T8U9</accession>
<dbReference type="EMBL" id="SNRW01037191">
    <property type="protein sequence ID" value="KAA6353930.1"/>
    <property type="molecule type" value="Genomic_DNA"/>
</dbReference>
<gene>
    <name evidence="1" type="ORF">EZS28_050543</name>
</gene>
<organism evidence="1 2">
    <name type="scientific">Streblomastix strix</name>
    <dbReference type="NCBI Taxonomy" id="222440"/>
    <lineage>
        <taxon>Eukaryota</taxon>
        <taxon>Metamonada</taxon>
        <taxon>Preaxostyla</taxon>
        <taxon>Oxymonadida</taxon>
        <taxon>Streblomastigidae</taxon>
        <taxon>Streblomastix</taxon>
    </lineage>
</organism>
<dbReference type="AlphaFoldDB" id="A0A5J4T8U9"/>
<evidence type="ECO:0000313" key="1">
    <source>
        <dbReference type="EMBL" id="KAA6353930.1"/>
    </source>
</evidence>
<feature type="non-terminal residue" evidence="1">
    <location>
        <position position="162"/>
    </location>
</feature>
<name>A0A5J4T8U9_9EUKA</name>